<evidence type="ECO:0000256" key="1">
    <source>
        <dbReference type="SAM" id="SignalP"/>
    </source>
</evidence>
<name>A0A7K1UDS4_9BACT</name>
<protein>
    <submittedName>
        <fullName evidence="2">Uncharacterized protein</fullName>
    </submittedName>
</protein>
<evidence type="ECO:0000313" key="2">
    <source>
        <dbReference type="EMBL" id="MVT12155.1"/>
    </source>
</evidence>
<dbReference type="AlphaFoldDB" id="A0A7K1UDS4"/>
<keyword evidence="3" id="KW-1185">Reference proteome</keyword>
<evidence type="ECO:0000313" key="3">
    <source>
        <dbReference type="Proteomes" id="UP000461730"/>
    </source>
</evidence>
<proteinExistence type="predicted"/>
<reference evidence="2 3" key="1">
    <citation type="submission" date="2019-12" db="EMBL/GenBank/DDBJ databases">
        <title>Chitinophaga sp. strain ysch24 (GDMCC 1.1355), whole genome shotgun sequence.</title>
        <authorList>
            <person name="Zhang X."/>
        </authorList>
    </citation>
    <scope>NUCLEOTIDE SEQUENCE [LARGE SCALE GENOMIC DNA]</scope>
    <source>
        <strain evidence="3">ysch24</strain>
    </source>
</reference>
<dbReference type="RefSeq" id="WP_157309569.1">
    <property type="nucleotide sequence ID" value="NZ_WRXN01000019.1"/>
</dbReference>
<feature type="chain" id="PRO_5029464343" evidence="1">
    <location>
        <begin position="24"/>
        <end position="73"/>
    </location>
</feature>
<keyword evidence="1" id="KW-0732">Signal</keyword>
<dbReference type="Proteomes" id="UP000461730">
    <property type="component" value="Unassembled WGS sequence"/>
</dbReference>
<organism evidence="2 3">
    <name type="scientific">Chitinophaga tropicalis</name>
    <dbReference type="NCBI Taxonomy" id="2683588"/>
    <lineage>
        <taxon>Bacteria</taxon>
        <taxon>Pseudomonadati</taxon>
        <taxon>Bacteroidota</taxon>
        <taxon>Chitinophagia</taxon>
        <taxon>Chitinophagales</taxon>
        <taxon>Chitinophagaceae</taxon>
        <taxon>Chitinophaga</taxon>
    </lineage>
</organism>
<feature type="signal peptide" evidence="1">
    <location>
        <begin position="1"/>
        <end position="23"/>
    </location>
</feature>
<comment type="caution">
    <text evidence="2">The sequence shown here is derived from an EMBL/GenBank/DDBJ whole genome shotgun (WGS) entry which is preliminary data.</text>
</comment>
<sequence>MKSISKIFIATCILATFSLATQAQDKKKEQPKAKTEKKMKLKDHVCTQTCHDSGKHVYAHGEKGHTCTDACKK</sequence>
<gene>
    <name evidence="2" type="ORF">GO493_28105</name>
</gene>
<accession>A0A7K1UDS4</accession>
<dbReference type="EMBL" id="WRXN01000019">
    <property type="protein sequence ID" value="MVT12155.1"/>
    <property type="molecule type" value="Genomic_DNA"/>
</dbReference>